<dbReference type="InterPro" id="IPR002220">
    <property type="entry name" value="DapA-like"/>
</dbReference>
<keyword evidence="7" id="KW-0456">Lyase</keyword>
<comment type="subunit">
    <text evidence="4">Homotetramer.</text>
</comment>
<keyword evidence="9" id="KW-0119">Carbohydrate metabolism</keyword>
<comment type="subcellular location">
    <subcellularLocation>
        <location evidence="1">Cytoplasm</location>
    </subcellularLocation>
</comment>
<dbReference type="EC" id="4.1.3.3" evidence="5"/>
<dbReference type="EMBL" id="JALNTZ010000006">
    <property type="protein sequence ID" value="KAJ3647618.1"/>
    <property type="molecule type" value="Genomic_DNA"/>
</dbReference>
<evidence type="ECO:0000256" key="3">
    <source>
        <dbReference type="ARBA" id="ARBA00006324"/>
    </source>
</evidence>
<protein>
    <recommendedName>
        <fullName evidence="5">N-acetylneuraminate lyase</fullName>
        <ecNumber evidence="5">4.1.3.3</ecNumber>
    </recommendedName>
</protein>
<dbReference type="Proteomes" id="UP001168821">
    <property type="component" value="Unassembled WGS sequence"/>
</dbReference>
<organism evidence="12 13">
    <name type="scientific">Zophobas morio</name>
    <dbReference type="NCBI Taxonomy" id="2755281"/>
    <lineage>
        <taxon>Eukaryota</taxon>
        <taxon>Metazoa</taxon>
        <taxon>Ecdysozoa</taxon>
        <taxon>Arthropoda</taxon>
        <taxon>Hexapoda</taxon>
        <taxon>Insecta</taxon>
        <taxon>Pterygota</taxon>
        <taxon>Neoptera</taxon>
        <taxon>Endopterygota</taxon>
        <taxon>Coleoptera</taxon>
        <taxon>Polyphaga</taxon>
        <taxon>Cucujiformia</taxon>
        <taxon>Tenebrionidae</taxon>
        <taxon>Zophobas</taxon>
    </lineage>
</organism>
<sequence>MTKPESSKKESNEETGTKSEPPDDPQTNPSPTTAKDLFADFAPDESDSSDDDSGKKSENYEPASKKPKDSSKKYIPKYKKEWESKPELKSWLSESIHGNTYFYCKFCKKDYRCGISDIHKHMSSKKHTLRATMPEFRAQKFKFRGLLCPVFTPFVAMKSVAPNVNLKAVPKYANFLSACGVRGILVNDVVGEGMSLTIRERIDIADAWADVCEKTNQFLMVQIGGAPLKDVVELAKHAAKREVGAVVVLPDLYTKPKNHLDLIKYVKLVSEFTRNVPILYHHYPRYTGVEIDIGAFLLDIIGEVDSFVGVIYSTNDIQQSMAAAAVNREKFTIFMGTDEGILGAAASGFTCIMGTSLNFLPKLVESICEAVREGNLKAAQTSQNLLIKTIDVVLKEGDSIAAFKAATDIITGTCGTTTREPLQTFWDGTIKKMQVKLRELGVM</sequence>
<comment type="pathway">
    <text evidence="2">Amino-sugar metabolism; N-acetylneuraminate degradation.</text>
</comment>
<evidence type="ECO:0000256" key="5">
    <source>
        <dbReference type="ARBA" id="ARBA00012911"/>
    </source>
</evidence>
<name>A0AA38M8U3_9CUCU</name>
<keyword evidence="13" id="KW-1185">Reference proteome</keyword>
<dbReference type="GO" id="GO:0005737">
    <property type="term" value="C:cytoplasm"/>
    <property type="evidence" value="ECO:0007669"/>
    <property type="project" value="UniProtKB-SubCell"/>
</dbReference>
<comment type="catalytic activity">
    <reaction evidence="10">
        <text>aceneuramate = aldehydo-N-acetyl-D-mannosamine + pyruvate</text>
        <dbReference type="Rhea" id="RHEA:23296"/>
        <dbReference type="ChEBI" id="CHEBI:15361"/>
        <dbReference type="ChEBI" id="CHEBI:17122"/>
        <dbReference type="ChEBI" id="CHEBI:173083"/>
        <dbReference type="EC" id="4.1.3.3"/>
    </reaction>
</comment>
<dbReference type="GO" id="GO:0008747">
    <property type="term" value="F:N-acetylneuraminate lyase activity"/>
    <property type="evidence" value="ECO:0007669"/>
    <property type="project" value="UniProtKB-EC"/>
</dbReference>
<feature type="compositionally biased region" description="Basic and acidic residues" evidence="11">
    <location>
        <begin position="1"/>
        <end position="21"/>
    </location>
</feature>
<evidence type="ECO:0000256" key="7">
    <source>
        <dbReference type="ARBA" id="ARBA00023239"/>
    </source>
</evidence>
<dbReference type="SMART" id="SM01130">
    <property type="entry name" value="DHDPS"/>
    <property type="match status" value="1"/>
</dbReference>
<evidence type="ECO:0000256" key="6">
    <source>
        <dbReference type="ARBA" id="ARBA00022490"/>
    </source>
</evidence>
<evidence type="ECO:0000256" key="8">
    <source>
        <dbReference type="ARBA" id="ARBA00023270"/>
    </source>
</evidence>
<dbReference type="Pfam" id="PF00701">
    <property type="entry name" value="DHDPS"/>
    <property type="match status" value="1"/>
</dbReference>
<accession>A0AA38M8U3</accession>
<comment type="caution">
    <text evidence="12">The sequence shown here is derived from an EMBL/GenBank/DDBJ whole genome shotgun (WGS) entry which is preliminary data.</text>
</comment>
<evidence type="ECO:0000256" key="11">
    <source>
        <dbReference type="SAM" id="MobiDB-lite"/>
    </source>
</evidence>
<evidence type="ECO:0000313" key="13">
    <source>
        <dbReference type="Proteomes" id="UP001168821"/>
    </source>
</evidence>
<evidence type="ECO:0000256" key="10">
    <source>
        <dbReference type="ARBA" id="ARBA00044906"/>
    </source>
</evidence>
<feature type="compositionally biased region" description="Basic and acidic residues" evidence="11">
    <location>
        <begin position="52"/>
        <end position="72"/>
    </location>
</feature>
<evidence type="ECO:0000313" key="12">
    <source>
        <dbReference type="EMBL" id="KAJ3647618.1"/>
    </source>
</evidence>
<feature type="compositionally biased region" description="Acidic residues" evidence="11">
    <location>
        <begin position="42"/>
        <end position="51"/>
    </location>
</feature>
<evidence type="ECO:0000256" key="2">
    <source>
        <dbReference type="ARBA" id="ARBA00004878"/>
    </source>
</evidence>
<keyword evidence="8" id="KW-0704">Schiff base</keyword>
<evidence type="ECO:0000256" key="9">
    <source>
        <dbReference type="ARBA" id="ARBA00023277"/>
    </source>
</evidence>
<evidence type="ECO:0000256" key="1">
    <source>
        <dbReference type="ARBA" id="ARBA00004496"/>
    </source>
</evidence>
<dbReference type="PANTHER" id="PTHR12128">
    <property type="entry name" value="DIHYDRODIPICOLINATE SYNTHASE"/>
    <property type="match status" value="1"/>
</dbReference>
<comment type="similarity">
    <text evidence="3">Belongs to the DapA family. NanA subfamily.</text>
</comment>
<gene>
    <name evidence="12" type="ORF">Zmor_019485</name>
</gene>
<feature type="region of interest" description="Disordered" evidence="11">
    <location>
        <begin position="1"/>
        <end position="72"/>
    </location>
</feature>
<dbReference type="Gene3D" id="3.20.20.70">
    <property type="entry name" value="Aldolase class I"/>
    <property type="match status" value="1"/>
</dbReference>
<dbReference type="InterPro" id="IPR013785">
    <property type="entry name" value="Aldolase_TIM"/>
</dbReference>
<dbReference type="PANTHER" id="PTHR12128:SF21">
    <property type="entry name" value="N-ACETYLNEURAMINATE LYASE"/>
    <property type="match status" value="1"/>
</dbReference>
<keyword evidence="6" id="KW-0963">Cytoplasm</keyword>
<evidence type="ECO:0000256" key="4">
    <source>
        <dbReference type="ARBA" id="ARBA00011881"/>
    </source>
</evidence>
<dbReference type="SUPFAM" id="SSF51569">
    <property type="entry name" value="Aldolase"/>
    <property type="match status" value="1"/>
</dbReference>
<proteinExistence type="inferred from homology"/>
<dbReference type="AlphaFoldDB" id="A0AA38M8U3"/>
<reference evidence="12" key="1">
    <citation type="journal article" date="2023" name="G3 (Bethesda)">
        <title>Whole genome assemblies of Zophobas morio and Tenebrio molitor.</title>
        <authorList>
            <person name="Kaur S."/>
            <person name="Stinson S.A."/>
            <person name="diCenzo G.C."/>
        </authorList>
    </citation>
    <scope>NUCLEOTIDE SEQUENCE</scope>
    <source>
        <strain evidence="12">QUZm001</strain>
    </source>
</reference>